<dbReference type="AlphaFoldDB" id="A0A2J6T914"/>
<feature type="domain" description="RDRP core" evidence="2">
    <location>
        <begin position="426"/>
        <end position="994"/>
    </location>
</feature>
<protein>
    <recommendedName>
        <fullName evidence="1">RNA-dependent RNA polymerase</fullName>
        <ecNumber evidence="1">2.7.7.48</ecNumber>
    </recommendedName>
</protein>
<dbReference type="STRING" id="1095630.A0A2J6T914"/>
<dbReference type="PANTHER" id="PTHR23079:SF17">
    <property type="entry name" value="RNA-DEPENDENT RNA POLYMERASE"/>
    <property type="match status" value="1"/>
</dbReference>
<evidence type="ECO:0000313" key="4">
    <source>
        <dbReference type="EMBL" id="PMD59512.1"/>
    </source>
</evidence>
<dbReference type="Proteomes" id="UP000235371">
    <property type="component" value="Unassembled WGS sequence"/>
</dbReference>
<dbReference type="CDD" id="cd00590">
    <property type="entry name" value="RRM_SF"/>
    <property type="match status" value="1"/>
</dbReference>
<dbReference type="InParanoid" id="A0A2J6T914"/>
<reference evidence="4 5" key="1">
    <citation type="submission" date="2016-04" db="EMBL/GenBank/DDBJ databases">
        <title>A degradative enzymes factory behind the ericoid mycorrhizal symbiosis.</title>
        <authorList>
            <consortium name="DOE Joint Genome Institute"/>
            <person name="Martino E."/>
            <person name="Morin E."/>
            <person name="Grelet G."/>
            <person name="Kuo A."/>
            <person name="Kohler A."/>
            <person name="Daghino S."/>
            <person name="Barry K."/>
            <person name="Choi C."/>
            <person name="Cichocki N."/>
            <person name="Clum A."/>
            <person name="Copeland A."/>
            <person name="Hainaut M."/>
            <person name="Haridas S."/>
            <person name="Labutti K."/>
            <person name="Lindquist E."/>
            <person name="Lipzen A."/>
            <person name="Khouja H.-R."/>
            <person name="Murat C."/>
            <person name="Ohm R."/>
            <person name="Olson A."/>
            <person name="Spatafora J."/>
            <person name="Veneault-Fourrey C."/>
            <person name="Henrissat B."/>
            <person name="Grigoriev I."/>
            <person name="Martin F."/>
            <person name="Perotto S."/>
        </authorList>
    </citation>
    <scope>NUCLEOTIDE SEQUENCE [LARGE SCALE GENOMIC DNA]</scope>
    <source>
        <strain evidence="4 5">E</strain>
    </source>
</reference>
<name>A0A2J6T914_9HELO</name>
<evidence type="ECO:0000313" key="5">
    <source>
        <dbReference type="Proteomes" id="UP000235371"/>
    </source>
</evidence>
<proteinExistence type="inferred from homology"/>
<keyword evidence="1" id="KW-0696">RNA-directed RNA polymerase</keyword>
<dbReference type="InterPro" id="IPR007855">
    <property type="entry name" value="RDRP"/>
</dbReference>
<keyword evidence="1" id="KW-0808">Transferase</keyword>
<dbReference type="GO" id="GO:0003968">
    <property type="term" value="F:RNA-directed RNA polymerase activity"/>
    <property type="evidence" value="ECO:0007669"/>
    <property type="project" value="UniProtKB-KW"/>
</dbReference>
<dbReference type="RefSeq" id="XP_024736416.1">
    <property type="nucleotide sequence ID" value="XM_024884841.1"/>
</dbReference>
<evidence type="ECO:0000256" key="1">
    <source>
        <dbReference type="RuleBase" id="RU363098"/>
    </source>
</evidence>
<evidence type="ECO:0000259" key="2">
    <source>
        <dbReference type="Pfam" id="PF05183"/>
    </source>
</evidence>
<dbReference type="GO" id="GO:0030422">
    <property type="term" value="P:siRNA processing"/>
    <property type="evidence" value="ECO:0007669"/>
    <property type="project" value="TreeGrafter"/>
</dbReference>
<comment type="catalytic activity">
    <reaction evidence="1">
        <text>RNA(n) + a ribonucleoside 5'-triphosphate = RNA(n+1) + diphosphate</text>
        <dbReference type="Rhea" id="RHEA:21248"/>
        <dbReference type="Rhea" id="RHEA-COMP:14527"/>
        <dbReference type="Rhea" id="RHEA-COMP:17342"/>
        <dbReference type="ChEBI" id="CHEBI:33019"/>
        <dbReference type="ChEBI" id="CHEBI:61557"/>
        <dbReference type="ChEBI" id="CHEBI:140395"/>
        <dbReference type="EC" id="2.7.7.48"/>
    </reaction>
</comment>
<dbReference type="InterPro" id="IPR057503">
    <property type="entry name" value="PH_RdRP"/>
</dbReference>
<dbReference type="GO" id="GO:0031380">
    <property type="term" value="C:nuclear RNA-directed RNA polymerase complex"/>
    <property type="evidence" value="ECO:0007669"/>
    <property type="project" value="TreeGrafter"/>
</dbReference>
<keyword evidence="1" id="KW-0694">RNA-binding</keyword>
<dbReference type="Pfam" id="PF25358">
    <property type="entry name" value="PH_fung_RdRP"/>
    <property type="match status" value="1"/>
</dbReference>
<dbReference type="OrthoDB" id="6513042at2759"/>
<feature type="domain" description="RdRP-like PH" evidence="3">
    <location>
        <begin position="125"/>
        <end position="296"/>
    </location>
</feature>
<comment type="similarity">
    <text evidence="1">Belongs to the RdRP family.</text>
</comment>
<keyword evidence="1" id="KW-0548">Nucleotidyltransferase</keyword>
<sequence length="1166" mass="131983">MEVFIRDVPGQVTESVLRNLLRPYMNDQGIKTYHCRKQQQKKFAFLIFLHVHEGNKFLRAYGQEKPPKTGPAIPAKIQILSTPIFCVISKKTPNVHLLNSLAKEEKEQNVKSKTVQEVPKLEVKKEFRTSRVFCGVWSYADSNLIFVPYFVLEGNGLAKFGPRSLTLRADSGKRIEFLYSNIYDITTENEPHPSFTLACHGAPQFFHGTPSDSMDLLVSNTAKLSFDSRKSQQRQRMPALTQNHGVVAGSCFVYRILLAYNSSWAPHQVAEYMHSLQKLSGLPPMTHQQIDSIPPRESFATLQKELTAKLADVNRFSHHWRLKFQIRRLATNGHLTPRQILSIIPDILKILQRSGVTTCIAAMQRFRTQIPWAGAETDANDLDVPSLVQLLKSAETYALSNDEYLNSDGSFGHAAENVAMIHRVLVTPAGIYLYGPDAEPMNRVLRKYPKHHEYFLRVSFADEDGEPVRYNPRVSNDQIFNDRFKSVLRDGMSIAGRKYDFLGFSHSSLRAQSCWFMAPFTYKGSLLYDRLLIQQLGDFTQIRCPAKCAARIGQAFSETPVAVTFPPGTIRKTHDVERNGRVFSDGVGTMSTSVMRKIWKALPSMQDLKPTCFQIRYQGAKGMLSLDTRLVGDSVLLRPSMIKFEGSTSMDIELCGSSSRPLPMYLNRQVIKIMEDMGVQDSWFLQLQSQEVERLRKITATAGNAAKFLKSQLIGEAGHLSWFIRKLFSLGLEFRTDRFLRDVLELSVIMQVRVMKYKARIPVPSGMTLYGVMDETAYLKEGQIFCTFMDGKAKKNLVGKNLVITRSPALHPGDAQIVEGVTPPPGSPLLHLSNCICFSQKGERDLPSKLSGGDLDGDLYNIIWDSACKPTHTCIPADYPRQVPQDIGREVTREDMTDFFIKFMETDQLGRIATSHQVLADQRSQGTSDPDCKMLAELHSTAVDFSKTGIPVNMKLMPKFIPVRPDFMAPGPDHKDPGKTFRAIDEHEIFGDLHRYRMASSSRITLLDKLWTYVKQKCRLIHWRQHLVEAQEIKDMYEDCLLNIMKTYSEHPLRPMSELEAFIGNILGARGSQSKRQRDLSVPMKEAFDRDVAFIVDCIRGNNGEDDGDSDDEYEYEALERSIACFEVSLGEATRVAQGGRKNEPLISFRYIAAAVCLKEMEKAFD</sequence>
<gene>
    <name evidence="4" type="ORF">K444DRAFT_643319</name>
</gene>
<dbReference type="GeneID" id="36592918"/>
<dbReference type="EMBL" id="KZ613813">
    <property type="protein sequence ID" value="PMD59512.1"/>
    <property type="molecule type" value="Genomic_DNA"/>
</dbReference>
<dbReference type="Pfam" id="PF05183">
    <property type="entry name" value="RdRP"/>
    <property type="match status" value="1"/>
</dbReference>
<accession>A0A2J6T914</accession>
<dbReference type="InterPro" id="IPR057596">
    <property type="entry name" value="RDRP_core"/>
</dbReference>
<organism evidence="4 5">
    <name type="scientific">Hyaloscypha bicolor E</name>
    <dbReference type="NCBI Taxonomy" id="1095630"/>
    <lineage>
        <taxon>Eukaryota</taxon>
        <taxon>Fungi</taxon>
        <taxon>Dikarya</taxon>
        <taxon>Ascomycota</taxon>
        <taxon>Pezizomycotina</taxon>
        <taxon>Leotiomycetes</taxon>
        <taxon>Helotiales</taxon>
        <taxon>Hyaloscyphaceae</taxon>
        <taxon>Hyaloscypha</taxon>
        <taxon>Hyaloscypha bicolor</taxon>
    </lineage>
</organism>
<keyword evidence="5" id="KW-1185">Reference proteome</keyword>
<dbReference type="EC" id="2.7.7.48" evidence="1"/>
<dbReference type="GO" id="GO:0003723">
    <property type="term" value="F:RNA binding"/>
    <property type="evidence" value="ECO:0007669"/>
    <property type="project" value="UniProtKB-KW"/>
</dbReference>
<evidence type="ECO:0000259" key="3">
    <source>
        <dbReference type="Pfam" id="PF25358"/>
    </source>
</evidence>
<dbReference type="PANTHER" id="PTHR23079">
    <property type="entry name" value="RNA-DEPENDENT RNA POLYMERASE"/>
    <property type="match status" value="1"/>
</dbReference>